<evidence type="ECO:0000256" key="1">
    <source>
        <dbReference type="SAM" id="SignalP"/>
    </source>
</evidence>
<keyword evidence="1" id="KW-0732">Signal</keyword>
<protein>
    <submittedName>
        <fullName evidence="3">Cytochrome P460 family protein</fullName>
    </submittedName>
</protein>
<evidence type="ECO:0000313" key="4">
    <source>
        <dbReference type="Proteomes" id="UP000753802"/>
    </source>
</evidence>
<comment type="caution">
    <text evidence="3">The sequence shown here is derived from an EMBL/GenBank/DDBJ whole genome shotgun (WGS) entry which is preliminary data.</text>
</comment>
<feature type="domain" description="Cytochrome P460" evidence="2">
    <location>
        <begin position="32"/>
        <end position="159"/>
    </location>
</feature>
<dbReference type="Pfam" id="PF16694">
    <property type="entry name" value="Cytochrome_P460"/>
    <property type="match status" value="1"/>
</dbReference>
<dbReference type="RefSeq" id="WP_161819785.1">
    <property type="nucleotide sequence ID" value="NZ_JAACJS010000015.1"/>
</dbReference>
<feature type="signal peptide" evidence="1">
    <location>
        <begin position="1"/>
        <end position="19"/>
    </location>
</feature>
<reference evidence="3 4" key="1">
    <citation type="submission" date="2020-01" db="EMBL/GenBank/DDBJ databases">
        <title>Genome analysis.</title>
        <authorList>
            <person name="Wu S."/>
            <person name="Wang G."/>
        </authorList>
    </citation>
    <scope>NUCLEOTIDE SEQUENCE [LARGE SCALE GENOMIC DNA]</scope>
    <source>
        <strain evidence="3 4">SYL130</strain>
    </source>
</reference>
<evidence type="ECO:0000313" key="3">
    <source>
        <dbReference type="EMBL" id="NCI51504.1"/>
    </source>
</evidence>
<gene>
    <name evidence="3" type="ORF">GWC95_16360</name>
</gene>
<dbReference type="Proteomes" id="UP000753802">
    <property type="component" value="Unassembled WGS sequence"/>
</dbReference>
<keyword evidence="4" id="KW-1185">Reference proteome</keyword>
<name>A0ABW9ZWV2_9BACT</name>
<dbReference type="EMBL" id="JAACJS010000015">
    <property type="protein sequence ID" value="NCI51504.1"/>
    <property type="molecule type" value="Genomic_DNA"/>
</dbReference>
<sequence>MKKASVLLGFALSYFIVAAFMQLPTEADLSYPKDFRSWKHVKTTLVDKPGTANEKYNGFHHIYANDRALEGYRSGKFPDGSVVVFEVVEMQKKDNVVHEGGRKFADVMFKNAKLFANTGGWQYKEFITGNENADALKDAERTSCYHCHTSKKEEDYIFSKLR</sequence>
<accession>A0ABW9ZWV2</accession>
<dbReference type="CDD" id="cd20752">
    <property type="entry name" value="cyt_c'_beta"/>
    <property type="match status" value="1"/>
</dbReference>
<feature type="chain" id="PRO_5047229149" evidence="1">
    <location>
        <begin position="20"/>
        <end position="162"/>
    </location>
</feature>
<evidence type="ECO:0000259" key="2">
    <source>
        <dbReference type="Pfam" id="PF16694"/>
    </source>
</evidence>
<organism evidence="3 4">
    <name type="scientific">Sediminibacterium roseum</name>
    <dbReference type="NCBI Taxonomy" id="1978412"/>
    <lineage>
        <taxon>Bacteria</taxon>
        <taxon>Pseudomonadati</taxon>
        <taxon>Bacteroidota</taxon>
        <taxon>Chitinophagia</taxon>
        <taxon>Chitinophagales</taxon>
        <taxon>Chitinophagaceae</taxon>
        <taxon>Sediminibacterium</taxon>
    </lineage>
</organism>
<dbReference type="InterPro" id="IPR032033">
    <property type="entry name" value="Cytochrome_P460"/>
</dbReference>
<dbReference type="InterPro" id="IPR038142">
    <property type="entry name" value="Cytochrome_P460_sp"/>
</dbReference>
<proteinExistence type="predicted"/>
<dbReference type="Gene3D" id="3.50.70.20">
    <property type="entry name" value="Cytochrome P460"/>
    <property type="match status" value="1"/>
</dbReference>